<proteinExistence type="predicted"/>
<dbReference type="Proteomes" id="UP000616769">
    <property type="component" value="Unassembled WGS sequence"/>
</dbReference>
<evidence type="ECO:0000313" key="2">
    <source>
        <dbReference type="Proteomes" id="UP000616769"/>
    </source>
</evidence>
<protein>
    <submittedName>
        <fullName evidence="1">Uncharacterized protein</fullName>
    </submittedName>
</protein>
<dbReference type="EMBL" id="JXLN01001653">
    <property type="protein sequence ID" value="KPM02346.1"/>
    <property type="molecule type" value="Genomic_DNA"/>
</dbReference>
<sequence>MAFVMIPDKDFTPLLIASKVQSEIAETLRSKTNAIEMIISAFVDVREKNVRYIFVPKDIL</sequence>
<organism evidence="1 2">
    <name type="scientific">Sarcoptes scabiei</name>
    <name type="common">Itch mite</name>
    <name type="synonym">Acarus scabiei</name>
    <dbReference type="NCBI Taxonomy" id="52283"/>
    <lineage>
        <taxon>Eukaryota</taxon>
        <taxon>Metazoa</taxon>
        <taxon>Ecdysozoa</taxon>
        <taxon>Arthropoda</taxon>
        <taxon>Chelicerata</taxon>
        <taxon>Arachnida</taxon>
        <taxon>Acari</taxon>
        <taxon>Acariformes</taxon>
        <taxon>Sarcoptiformes</taxon>
        <taxon>Astigmata</taxon>
        <taxon>Psoroptidia</taxon>
        <taxon>Sarcoptoidea</taxon>
        <taxon>Sarcoptidae</taxon>
        <taxon>Sarcoptinae</taxon>
        <taxon>Sarcoptes</taxon>
    </lineage>
</organism>
<accession>A0A131ZU62</accession>
<dbReference type="VEuPathDB" id="VectorBase:SSCA003232"/>
<comment type="caution">
    <text evidence="1">The sequence shown here is derived from an EMBL/GenBank/DDBJ whole genome shotgun (WGS) entry which is preliminary data.</text>
</comment>
<gene>
    <name evidence="1" type="ORF">QR98_0007580</name>
</gene>
<dbReference type="AlphaFoldDB" id="A0A131ZU62"/>
<evidence type="ECO:0000313" key="1">
    <source>
        <dbReference type="EMBL" id="KPM02346.1"/>
    </source>
</evidence>
<reference evidence="1 2" key="1">
    <citation type="journal article" date="2015" name="Parasit. Vectors">
        <title>Draft genome of the scabies mite.</title>
        <authorList>
            <person name="Rider S.D.Jr."/>
            <person name="Morgan M.S."/>
            <person name="Arlian L.G."/>
        </authorList>
    </citation>
    <scope>NUCLEOTIDE SEQUENCE [LARGE SCALE GENOMIC DNA]</scope>
    <source>
        <strain evidence="1">Arlian Lab</strain>
    </source>
</reference>
<name>A0A131ZU62_SARSC</name>